<keyword evidence="5" id="KW-1185">Reference proteome</keyword>
<dbReference type="Gene3D" id="1.10.10.10">
    <property type="entry name" value="Winged helix-like DNA-binding domain superfamily/Winged helix DNA-binding domain"/>
    <property type="match status" value="1"/>
</dbReference>
<accession>A0ABW2HDL4</accession>
<dbReference type="Gene3D" id="3.40.50.450">
    <property type="match status" value="1"/>
</dbReference>
<feature type="domain" description="DprA winged helix" evidence="3">
    <location>
        <begin position="332"/>
        <end position="386"/>
    </location>
</feature>
<gene>
    <name evidence="4" type="primary">dprA</name>
    <name evidence="4" type="ORF">ACFQRL_08180</name>
</gene>
<dbReference type="InterPro" id="IPR003488">
    <property type="entry name" value="DprA"/>
</dbReference>
<dbReference type="RefSeq" id="WP_262873797.1">
    <property type="nucleotide sequence ID" value="NZ_BAABKW010000002.1"/>
</dbReference>
<name>A0ABW2HDL4_9MICO</name>
<evidence type="ECO:0000313" key="5">
    <source>
        <dbReference type="Proteomes" id="UP001596507"/>
    </source>
</evidence>
<dbReference type="Pfam" id="PF02481">
    <property type="entry name" value="DNA_processg_A"/>
    <property type="match status" value="1"/>
</dbReference>
<comment type="caution">
    <text evidence="4">The sequence shown here is derived from an EMBL/GenBank/DDBJ whole genome shotgun (WGS) entry which is preliminary data.</text>
</comment>
<protein>
    <submittedName>
        <fullName evidence="4">DNA-processing protein DprA</fullName>
    </submittedName>
</protein>
<sequence length="398" mass="41014">MTMPSDDLAAARELLRPVADVDALSDEAIRERRALLEWNAVAEPGDGVAGALIAAVGAHEALHVAHDRGLLRHEIEGIPADALRDALARWQPRLKAASAVEALRAAARVGARMLTAADAEWPPGATLLSAHAPLCLWVRGDASLLAQPTPAVAIVGARAATGYGEHVAMELAAALAADGTRIVSGAAYGIDGCAHRAALHVDGRTIAFLAGGVDRPYPAGHAELIGRIVAHGAVVSEVPCGTAPTKWRFLARNRTIAAVSDAVVVVEAGWRSGSLNTAAHASQLGIPLGAVPGPITSAASTGCHRLLREHDARCITGVDDVRELLGGAGAQHPSPDGAAAALTRVADALSRRVDLTPDEIAARAGMDPADVREALLTLQLSGVAEPAGNGWRRLTARR</sequence>
<dbReference type="InterPro" id="IPR036388">
    <property type="entry name" value="WH-like_DNA-bd_sf"/>
</dbReference>
<proteinExistence type="inferred from homology"/>
<evidence type="ECO:0000256" key="1">
    <source>
        <dbReference type="ARBA" id="ARBA00006525"/>
    </source>
</evidence>
<dbReference type="InterPro" id="IPR041614">
    <property type="entry name" value="DprA_WH"/>
</dbReference>
<dbReference type="PANTHER" id="PTHR43022:SF1">
    <property type="entry name" value="PROTEIN SMF"/>
    <property type="match status" value="1"/>
</dbReference>
<dbReference type="SUPFAM" id="SSF102405">
    <property type="entry name" value="MCP/YpsA-like"/>
    <property type="match status" value="1"/>
</dbReference>
<organism evidence="4 5">
    <name type="scientific">Microbacterium fluvii</name>
    <dbReference type="NCBI Taxonomy" id="415215"/>
    <lineage>
        <taxon>Bacteria</taxon>
        <taxon>Bacillati</taxon>
        <taxon>Actinomycetota</taxon>
        <taxon>Actinomycetes</taxon>
        <taxon>Micrococcales</taxon>
        <taxon>Microbacteriaceae</taxon>
        <taxon>Microbacterium</taxon>
    </lineage>
</organism>
<dbReference type="InterPro" id="IPR057666">
    <property type="entry name" value="DrpA_SLOG"/>
</dbReference>
<dbReference type="EMBL" id="JBHTBE010000001">
    <property type="protein sequence ID" value="MFC7268929.1"/>
    <property type="molecule type" value="Genomic_DNA"/>
</dbReference>
<evidence type="ECO:0000259" key="2">
    <source>
        <dbReference type="Pfam" id="PF02481"/>
    </source>
</evidence>
<dbReference type="Proteomes" id="UP001596507">
    <property type="component" value="Unassembled WGS sequence"/>
</dbReference>
<dbReference type="Pfam" id="PF17782">
    <property type="entry name" value="WHD_DprA"/>
    <property type="match status" value="1"/>
</dbReference>
<comment type="similarity">
    <text evidence="1">Belongs to the DprA/Smf family.</text>
</comment>
<dbReference type="PANTHER" id="PTHR43022">
    <property type="entry name" value="PROTEIN SMF"/>
    <property type="match status" value="1"/>
</dbReference>
<dbReference type="NCBIfam" id="TIGR00732">
    <property type="entry name" value="dprA"/>
    <property type="match status" value="1"/>
</dbReference>
<feature type="domain" description="Smf/DprA SLOG" evidence="2">
    <location>
        <begin position="113"/>
        <end position="324"/>
    </location>
</feature>
<reference evidence="5" key="1">
    <citation type="journal article" date="2019" name="Int. J. Syst. Evol. Microbiol.">
        <title>The Global Catalogue of Microorganisms (GCM) 10K type strain sequencing project: providing services to taxonomists for standard genome sequencing and annotation.</title>
        <authorList>
            <consortium name="The Broad Institute Genomics Platform"/>
            <consortium name="The Broad Institute Genome Sequencing Center for Infectious Disease"/>
            <person name="Wu L."/>
            <person name="Ma J."/>
        </authorList>
    </citation>
    <scope>NUCLEOTIDE SEQUENCE [LARGE SCALE GENOMIC DNA]</scope>
    <source>
        <strain evidence="5">CGMCC 1.15772</strain>
    </source>
</reference>
<evidence type="ECO:0000313" key="4">
    <source>
        <dbReference type="EMBL" id="MFC7268929.1"/>
    </source>
</evidence>
<evidence type="ECO:0000259" key="3">
    <source>
        <dbReference type="Pfam" id="PF17782"/>
    </source>
</evidence>